<feature type="domain" description="DUF1232" evidence="6">
    <location>
        <begin position="43"/>
        <end position="77"/>
    </location>
</feature>
<dbReference type="InterPro" id="IPR010652">
    <property type="entry name" value="DUF1232"/>
</dbReference>
<organism evidence="7 8">
    <name type="scientific">Kineosporia succinea</name>
    <dbReference type="NCBI Taxonomy" id="84632"/>
    <lineage>
        <taxon>Bacteria</taxon>
        <taxon>Bacillati</taxon>
        <taxon>Actinomycetota</taxon>
        <taxon>Actinomycetes</taxon>
        <taxon>Kineosporiales</taxon>
        <taxon>Kineosporiaceae</taxon>
        <taxon>Kineosporia</taxon>
    </lineage>
</organism>
<keyword evidence="8" id="KW-1185">Reference proteome</keyword>
<keyword evidence="4 5" id="KW-0472">Membrane</keyword>
<dbReference type="RefSeq" id="WP_307243775.1">
    <property type="nucleotide sequence ID" value="NZ_JAUSQZ010000001.1"/>
</dbReference>
<evidence type="ECO:0000259" key="6">
    <source>
        <dbReference type="Pfam" id="PF06803"/>
    </source>
</evidence>
<comment type="caution">
    <text evidence="7">The sequence shown here is derived from an EMBL/GenBank/DDBJ whole genome shotgun (WGS) entry which is preliminary data.</text>
</comment>
<evidence type="ECO:0000256" key="4">
    <source>
        <dbReference type="ARBA" id="ARBA00023136"/>
    </source>
</evidence>
<evidence type="ECO:0000313" key="8">
    <source>
        <dbReference type="Proteomes" id="UP001235712"/>
    </source>
</evidence>
<proteinExistence type="predicted"/>
<evidence type="ECO:0000313" key="7">
    <source>
        <dbReference type="EMBL" id="MDP9827567.1"/>
    </source>
</evidence>
<evidence type="ECO:0000256" key="5">
    <source>
        <dbReference type="SAM" id="Phobius"/>
    </source>
</evidence>
<evidence type="ECO:0000256" key="2">
    <source>
        <dbReference type="ARBA" id="ARBA00022692"/>
    </source>
</evidence>
<reference evidence="7 8" key="1">
    <citation type="submission" date="2023-07" db="EMBL/GenBank/DDBJ databases">
        <title>Sequencing the genomes of 1000 actinobacteria strains.</title>
        <authorList>
            <person name="Klenk H.-P."/>
        </authorList>
    </citation>
    <scope>NUCLEOTIDE SEQUENCE [LARGE SCALE GENOMIC DNA]</scope>
    <source>
        <strain evidence="7 8">DSM 44388</strain>
    </source>
</reference>
<keyword evidence="2 5" id="KW-0812">Transmembrane</keyword>
<accession>A0ABT9P510</accession>
<evidence type="ECO:0000256" key="3">
    <source>
        <dbReference type="ARBA" id="ARBA00022989"/>
    </source>
</evidence>
<comment type="subcellular location">
    <subcellularLocation>
        <location evidence="1">Endomembrane system</location>
        <topology evidence="1">Multi-pass membrane protein</topology>
    </subcellularLocation>
</comment>
<feature type="transmembrane region" description="Helical" evidence="5">
    <location>
        <begin position="39"/>
        <end position="56"/>
    </location>
</feature>
<dbReference type="EMBL" id="JAUSQZ010000001">
    <property type="protein sequence ID" value="MDP9827567.1"/>
    <property type="molecule type" value="Genomic_DNA"/>
</dbReference>
<keyword evidence="3 5" id="KW-1133">Transmembrane helix</keyword>
<dbReference type="Proteomes" id="UP001235712">
    <property type="component" value="Unassembled WGS sequence"/>
</dbReference>
<protein>
    <submittedName>
        <fullName evidence="7">Uncharacterized membrane protein YkvA (DUF1232 family)</fullName>
    </submittedName>
</protein>
<feature type="transmembrane region" description="Helical" evidence="5">
    <location>
        <begin position="62"/>
        <end position="84"/>
    </location>
</feature>
<evidence type="ECO:0000256" key="1">
    <source>
        <dbReference type="ARBA" id="ARBA00004127"/>
    </source>
</evidence>
<dbReference type="Pfam" id="PF06803">
    <property type="entry name" value="DUF1232"/>
    <property type="match status" value="1"/>
</dbReference>
<name>A0ABT9P510_9ACTN</name>
<gene>
    <name evidence="7" type="ORF">J2S57_003316</name>
</gene>
<feature type="transmembrane region" description="Helical" evidence="5">
    <location>
        <begin position="6"/>
        <end position="32"/>
    </location>
</feature>
<sequence>MGDNTALWVVGGFVAALVLIALGLLVAGLWVIYKYRLPLRGIAAMATSFVYLISPVDVAPEAVLGPLGLLDDAGVLTIVGFYVYHLIKARRLNMPMGKAAGIAFRDTARSMPPRKR</sequence>